<dbReference type="EMBL" id="JAVHJS010000008">
    <property type="protein sequence ID" value="KAK2850322.1"/>
    <property type="molecule type" value="Genomic_DNA"/>
</dbReference>
<evidence type="ECO:0000313" key="10">
    <source>
        <dbReference type="Proteomes" id="UP001187315"/>
    </source>
</evidence>
<dbReference type="InterPro" id="IPR000315">
    <property type="entry name" value="Znf_B-box"/>
</dbReference>
<dbReference type="InterPro" id="IPR050143">
    <property type="entry name" value="TRIM/RBCC"/>
</dbReference>
<keyword evidence="10" id="KW-1185">Reference proteome</keyword>
<dbReference type="SMART" id="SM00184">
    <property type="entry name" value="RING"/>
    <property type="match status" value="2"/>
</dbReference>
<dbReference type="PANTHER" id="PTHR24103">
    <property type="entry name" value="E3 UBIQUITIN-PROTEIN LIGASE TRIM"/>
    <property type="match status" value="1"/>
</dbReference>
<dbReference type="InterPro" id="IPR017907">
    <property type="entry name" value="Znf_RING_CS"/>
</dbReference>
<evidence type="ECO:0000256" key="2">
    <source>
        <dbReference type="ARBA" id="ARBA00022723"/>
    </source>
</evidence>
<dbReference type="SMART" id="SM00336">
    <property type="entry name" value="BBOX"/>
    <property type="match status" value="1"/>
</dbReference>
<gene>
    <name evidence="9" type="ORF">Q7C36_009105</name>
</gene>
<evidence type="ECO:0000256" key="4">
    <source>
        <dbReference type="ARBA" id="ARBA00022833"/>
    </source>
</evidence>
<dbReference type="PROSITE" id="PS50089">
    <property type="entry name" value="ZF_RING_2"/>
    <property type="match status" value="2"/>
</dbReference>
<dbReference type="PROSITE" id="PS50119">
    <property type="entry name" value="ZF_BBOX"/>
    <property type="match status" value="1"/>
</dbReference>
<dbReference type="PROSITE" id="PS00518">
    <property type="entry name" value="ZF_RING_1"/>
    <property type="match status" value="2"/>
</dbReference>
<evidence type="ECO:0000256" key="5">
    <source>
        <dbReference type="PROSITE-ProRule" id="PRU00024"/>
    </source>
</evidence>
<keyword evidence="4" id="KW-0862">Zinc</keyword>
<dbReference type="InterPro" id="IPR018957">
    <property type="entry name" value="Znf_C3HC4_RING-type"/>
</dbReference>
<evidence type="ECO:0000256" key="1">
    <source>
        <dbReference type="ARBA" id="ARBA00008518"/>
    </source>
</evidence>
<protein>
    <submittedName>
        <fullName evidence="9">Uncharacterized protein</fullName>
    </submittedName>
</protein>
<dbReference type="GO" id="GO:0008270">
    <property type="term" value="F:zinc ion binding"/>
    <property type="evidence" value="ECO:0007669"/>
    <property type="project" value="UniProtKB-KW"/>
</dbReference>
<dbReference type="InterPro" id="IPR001841">
    <property type="entry name" value="Znf_RING"/>
</dbReference>
<sequence length="270" mass="30987">MASNFTEEDFTCPVCYDIFKDPVLLRCSHSFCKVCMEKFWEVKQARECPVCRAGSLIRDPPLNLALKDLCETFLQETCQQGSSVSESAEICSLHNEKLKLICLDDQQLVCLVCRDSRKHSDHKFCPIDEAATDFKEELKTALKKRIKKVSLGWKRKMASNFTEKDFACPLCCDIFKDPVLLRCSHSFCKGCLEKCRDVKLARECPVCRRNTYLWKPPLNLALKNLCETFLQGKRQQASSNSAPLMKQQRTLRSNSKLDNTGLSSFEDRQE</sequence>
<evidence type="ECO:0000259" key="7">
    <source>
        <dbReference type="PROSITE" id="PS50089"/>
    </source>
</evidence>
<dbReference type="Proteomes" id="UP001187315">
    <property type="component" value="Unassembled WGS sequence"/>
</dbReference>
<dbReference type="Pfam" id="PF00643">
    <property type="entry name" value="zf-B_box"/>
    <property type="match status" value="1"/>
</dbReference>
<evidence type="ECO:0000313" key="9">
    <source>
        <dbReference type="EMBL" id="KAK2850322.1"/>
    </source>
</evidence>
<feature type="domain" description="RING-type" evidence="7">
    <location>
        <begin position="168"/>
        <end position="208"/>
    </location>
</feature>
<keyword evidence="3 5" id="KW-0863">Zinc-finger</keyword>
<dbReference type="AlphaFoldDB" id="A0AA88SY23"/>
<dbReference type="Pfam" id="PF00097">
    <property type="entry name" value="zf-C3HC4"/>
    <property type="match status" value="2"/>
</dbReference>
<feature type="region of interest" description="Disordered" evidence="6">
    <location>
        <begin position="237"/>
        <end position="270"/>
    </location>
</feature>
<feature type="domain" description="RING-type" evidence="7">
    <location>
        <begin position="12"/>
        <end position="52"/>
    </location>
</feature>
<evidence type="ECO:0000256" key="6">
    <source>
        <dbReference type="SAM" id="MobiDB-lite"/>
    </source>
</evidence>
<organism evidence="9 10">
    <name type="scientific">Tachysurus vachellii</name>
    <name type="common">Darkbarbel catfish</name>
    <name type="synonym">Pelteobagrus vachellii</name>
    <dbReference type="NCBI Taxonomy" id="175792"/>
    <lineage>
        <taxon>Eukaryota</taxon>
        <taxon>Metazoa</taxon>
        <taxon>Chordata</taxon>
        <taxon>Craniata</taxon>
        <taxon>Vertebrata</taxon>
        <taxon>Euteleostomi</taxon>
        <taxon>Actinopterygii</taxon>
        <taxon>Neopterygii</taxon>
        <taxon>Teleostei</taxon>
        <taxon>Ostariophysi</taxon>
        <taxon>Siluriformes</taxon>
        <taxon>Bagridae</taxon>
        <taxon>Tachysurus</taxon>
    </lineage>
</organism>
<dbReference type="Gene3D" id="3.30.40.10">
    <property type="entry name" value="Zinc/RING finger domain, C3HC4 (zinc finger)"/>
    <property type="match status" value="2"/>
</dbReference>
<proteinExistence type="inferred from homology"/>
<reference evidence="9" key="1">
    <citation type="submission" date="2023-08" db="EMBL/GenBank/DDBJ databases">
        <title>Pelteobagrus vachellii genome.</title>
        <authorList>
            <person name="Liu H."/>
        </authorList>
    </citation>
    <scope>NUCLEOTIDE SEQUENCE</scope>
    <source>
        <strain evidence="9">PRFRI_2022a</strain>
        <tissue evidence="9">Muscle</tissue>
    </source>
</reference>
<dbReference type="SUPFAM" id="SSF57850">
    <property type="entry name" value="RING/U-box"/>
    <property type="match status" value="2"/>
</dbReference>
<dbReference type="Gene3D" id="3.30.160.60">
    <property type="entry name" value="Classic Zinc Finger"/>
    <property type="match status" value="1"/>
</dbReference>
<comment type="caution">
    <text evidence="9">The sequence shown here is derived from an EMBL/GenBank/DDBJ whole genome shotgun (WGS) entry which is preliminary data.</text>
</comment>
<evidence type="ECO:0000259" key="8">
    <source>
        <dbReference type="PROSITE" id="PS50119"/>
    </source>
</evidence>
<dbReference type="SUPFAM" id="SSF57845">
    <property type="entry name" value="B-box zinc-binding domain"/>
    <property type="match status" value="1"/>
</dbReference>
<accession>A0AA88SY23</accession>
<comment type="similarity">
    <text evidence="1">Belongs to the TRIM/RBCC family.</text>
</comment>
<dbReference type="InterPro" id="IPR013083">
    <property type="entry name" value="Znf_RING/FYVE/PHD"/>
</dbReference>
<feature type="domain" description="B box-type" evidence="8">
    <location>
        <begin position="86"/>
        <end position="127"/>
    </location>
</feature>
<feature type="compositionally biased region" description="Polar residues" evidence="6">
    <location>
        <begin position="237"/>
        <end position="263"/>
    </location>
</feature>
<evidence type="ECO:0000256" key="3">
    <source>
        <dbReference type="ARBA" id="ARBA00022771"/>
    </source>
</evidence>
<name>A0AA88SY23_TACVA</name>
<keyword evidence="2" id="KW-0479">Metal-binding</keyword>